<gene>
    <name evidence="1" type="ORF">J3R30DRAFT_3706315</name>
</gene>
<dbReference type="EMBL" id="JAOTPV010000014">
    <property type="protein sequence ID" value="KAJ4475712.1"/>
    <property type="molecule type" value="Genomic_DNA"/>
</dbReference>
<organism evidence="1 2">
    <name type="scientific">Lentinula aciculospora</name>
    <dbReference type="NCBI Taxonomy" id="153920"/>
    <lineage>
        <taxon>Eukaryota</taxon>
        <taxon>Fungi</taxon>
        <taxon>Dikarya</taxon>
        <taxon>Basidiomycota</taxon>
        <taxon>Agaricomycotina</taxon>
        <taxon>Agaricomycetes</taxon>
        <taxon>Agaricomycetidae</taxon>
        <taxon>Agaricales</taxon>
        <taxon>Marasmiineae</taxon>
        <taxon>Omphalotaceae</taxon>
        <taxon>Lentinula</taxon>
    </lineage>
</organism>
<name>A0A9W9A6K2_9AGAR</name>
<proteinExistence type="predicted"/>
<sequence length="336" mass="38191">MSGLSPTPPFLSLARELRDRIYDLLLSTPIATPSPSIPGHLIDVSERYRLTRPALDWHWQIPVSRGSCFGILYTCHQIYAEVVECIESQERRGGMSFELDIAVIGLLHPAESVYFGAESWIWPTWIVLPLCSYPVFLHECKDFANSPLISTSIYKCKNLVVSLKLQSKLTFSWLYSSGLSTLIKNLFTMLARFLLCGPLGLYTEPHNGCVWSIDILSVNILKAGSFTDPYTDQSHVVPIRVIEDSILYLTRYIDELCTKGALSGRVRVVRLTVEGELEHEWLINEGERLSPAEKEDWARYGWTIDAQEIPGESRTLEHTVNIAPERRKWNSCCRVQ</sequence>
<dbReference type="Proteomes" id="UP001150266">
    <property type="component" value="Unassembled WGS sequence"/>
</dbReference>
<accession>A0A9W9A6K2</accession>
<protein>
    <submittedName>
        <fullName evidence="1">Uncharacterized protein</fullName>
    </submittedName>
</protein>
<evidence type="ECO:0000313" key="1">
    <source>
        <dbReference type="EMBL" id="KAJ4475712.1"/>
    </source>
</evidence>
<comment type="caution">
    <text evidence="1">The sequence shown here is derived from an EMBL/GenBank/DDBJ whole genome shotgun (WGS) entry which is preliminary data.</text>
</comment>
<dbReference type="AlphaFoldDB" id="A0A9W9A6K2"/>
<dbReference type="OrthoDB" id="2819093at2759"/>
<evidence type="ECO:0000313" key="2">
    <source>
        <dbReference type="Proteomes" id="UP001150266"/>
    </source>
</evidence>
<keyword evidence="2" id="KW-1185">Reference proteome</keyword>
<reference evidence="1" key="1">
    <citation type="submission" date="2022-08" db="EMBL/GenBank/DDBJ databases">
        <title>A Global Phylogenomic Analysis of the Shiitake Genus Lentinula.</title>
        <authorList>
            <consortium name="DOE Joint Genome Institute"/>
            <person name="Sierra-Patev S."/>
            <person name="Min B."/>
            <person name="Naranjo-Ortiz M."/>
            <person name="Looney B."/>
            <person name="Konkel Z."/>
            <person name="Slot J.C."/>
            <person name="Sakamoto Y."/>
            <person name="Steenwyk J.L."/>
            <person name="Rokas A."/>
            <person name="Carro J."/>
            <person name="Camarero S."/>
            <person name="Ferreira P."/>
            <person name="Molpeceres G."/>
            <person name="Ruiz-Duenas F.J."/>
            <person name="Serrano A."/>
            <person name="Henrissat B."/>
            <person name="Drula E."/>
            <person name="Hughes K.W."/>
            <person name="Mata J.L."/>
            <person name="Ishikawa N.K."/>
            <person name="Vargas-Isla R."/>
            <person name="Ushijima S."/>
            <person name="Smith C.A."/>
            <person name="Ahrendt S."/>
            <person name="Andreopoulos W."/>
            <person name="He G."/>
            <person name="Labutti K."/>
            <person name="Lipzen A."/>
            <person name="Ng V."/>
            <person name="Riley R."/>
            <person name="Sandor L."/>
            <person name="Barry K."/>
            <person name="Martinez A.T."/>
            <person name="Xiao Y."/>
            <person name="Gibbons J.G."/>
            <person name="Terashima K."/>
            <person name="Grigoriev I.V."/>
            <person name="Hibbett D.S."/>
        </authorList>
    </citation>
    <scope>NUCLEOTIDE SEQUENCE</scope>
    <source>
        <strain evidence="1">JLM2183</strain>
    </source>
</reference>